<evidence type="ECO:0000256" key="5">
    <source>
        <dbReference type="ARBA" id="ARBA00023027"/>
    </source>
</evidence>
<dbReference type="PANTHER" id="PTHR31873:SF6">
    <property type="entry name" value="ASPARTATE DEHYDROGENASE DOMAIN-CONTAINING PROTEIN"/>
    <property type="match status" value="1"/>
</dbReference>
<dbReference type="GeneID" id="74307833"/>
<dbReference type="AlphaFoldDB" id="A0A9E7PK51"/>
<dbReference type="RefSeq" id="WP_257741657.1">
    <property type="nucleotide sequence ID" value="NZ_CP096115.1"/>
</dbReference>
<dbReference type="InterPro" id="IPR005106">
    <property type="entry name" value="Asp/hSer_DH_NAD-bd"/>
</dbReference>
<evidence type="ECO:0000256" key="6">
    <source>
        <dbReference type="HAMAP-Rule" id="MF_01265"/>
    </source>
</evidence>
<gene>
    <name evidence="6 9" type="primary">nadX</name>
    <name evidence="9" type="ORF">L6E24_08985</name>
</gene>
<dbReference type="GO" id="GO:0050661">
    <property type="term" value="F:NADP binding"/>
    <property type="evidence" value="ECO:0007669"/>
    <property type="project" value="UniProtKB-UniRule"/>
</dbReference>
<keyword evidence="10" id="KW-1185">Reference proteome</keyword>
<dbReference type="SUPFAM" id="SSF55347">
    <property type="entry name" value="Glyceraldehyde-3-phosphate dehydrogenase-like, C-terminal domain"/>
    <property type="match status" value="1"/>
</dbReference>
<dbReference type="GO" id="GO:0033735">
    <property type="term" value="F:aspartate dehydrogenase [NAD(P)+] activity"/>
    <property type="evidence" value="ECO:0007669"/>
    <property type="project" value="UniProtKB-EC"/>
</dbReference>
<dbReference type="GO" id="GO:0051287">
    <property type="term" value="F:NAD binding"/>
    <property type="evidence" value="ECO:0007669"/>
    <property type="project" value="UniProtKB-UniRule"/>
</dbReference>
<dbReference type="NCBIfam" id="TIGR03855">
    <property type="entry name" value="NAD_NadX"/>
    <property type="match status" value="1"/>
</dbReference>
<dbReference type="Pfam" id="PF03447">
    <property type="entry name" value="NAD_binding_3"/>
    <property type="match status" value="1"/>
</dbReference>
<comment type="miscellaneous">
    <text evidence="6">The iminoaspartate product is unstable in aqueous solution and can decompose to oxaloacetate and ammonia.</text>
</comment>
<keyword evidence="2 6" id="KW-0662">Pyridine nucleotide biosynthesis</keyword>
<dbReference type="NCBIfam" id="NF009829">
    <property type="entry name" value="PRK13303.1-4"/>
    <property type="match status" value="1"/>
</dbReference>
<feature type="binding site" evidence="6">
    <location>
        <position position="175"/>
    </location>
    <ligand>
        <name>NAD(+)</name>
        <dbReference type="ChEBI" id="CHEBI:57540"/>
    </ligand>
</feature>
<keyword evidence="5 6" id="KW-0520">NAD</keyword>
<evidence type="ECO:0000313" key="9">
    <source>
        <dbReference type="EMBL" id="UUX91505.1"/>
    </source>
</evidence>
<dbReference type="InterPro" id="IPR022487">
    <property type="entry name" value="Asp_DH_arc"/>
</dbReference>
<comment type="pathway">
    <text evidence="6">Cofactor biosynthesis; NAD(+) biosynthesis; iminoaspartate from L-aspartate (dehydrogenase route): step 1/1.</text>
</comment>
<dbReference type="InterPro" id="IPR002811">
    <property type="entry name" value="Asp_DH"/>
</dbReference>
<dbReference type="Gene3D" id="3.30.360.10">
    <property type="entry name" value="Dihydrodipicolinate Reductase, domain 2"/>
    <property type="match status" value="1"/>
</dbReference>
<dbReference type="EMBL" id="CP096115">
    <property type="protein sequence ID" value="UUX91505.1"/>
    <property type="molecule type" value="Genomic_DNA"/>
</dbReference>
<comment type="catalytic activity">
    <reaction evidence="6">
        <text>L-aspartate + NADP(+) + H2O = oxaloacetate + NH4(+) + NADPH + H(+)</text>
        <dbReference type="Rhea" id="RHEA:11784"/>
        <dbReference type="ChEBI" id="CHEBI:15377"/>
        <dbReference type="ChEBI" id="CHEBI:15378"/>
        <dbReference type="ChEBI" id="CHEBI:16452"/>
        <dbReference type="ChEBI" id="CHEBI:28938"/>
        <dbReference type="ChEBI" id="CHEBI:29991"/>
        <dbReference type="ChEBI" id="CHEBI:57783"/>
        <dbReference type="ChEBI" id="CHEBI:58349"/>
        <dbReference type="EC" id="1.4.1.21"/>
    </reaction>
</comment>
<reference evidence="9" key="1">
    <citation type="submission" date="2022-04" db="EMBL/GenBank/DDBJ databases">
        <title>Complete genome of Methanoplanus endosymbiosus DSM 3599.</title>
        <authorList>
            <person name="Chen S.-C."/>
            <person name="You Y.-T."/>
            <person name="Zhou Y.-Z."/>
            <person name="Lai M.-C."/>
        </authorList>
    </citation>
    <scope>NUCLEOTIDE SEQUENCE</scope>
    <source>
        <strain evidence="9">DSM 3599</strain>
    </source>
</reference>
<dbReference type="KEGG" id="mend:L6E24_08985"/>
<feature type="domain" description="Aspartate dehydrogenase" evidence="7">
    <location>
        <begin position="153"/>
        <end position="238"/>
    </location>
</feature>
<keyword evidence="3 6" id="KW-0521">NADP</keyword>
<accession>A0A9E7PK51</accession>
<dbReference type="Gene3D" id="3.40.50.720">
    <property type="entry name" value="NAD(P)-binding Rossmann-like Domain"/>
    <property type="match status" value="1"/>
</dbReference>
<evidence type="ECO:0000313" key="10">
    <source>
        <dbReference type="Proteomes" id="UP001060368"/>
    </source>
</evidence>
<evidence type="ECO:0000256" key="1">
    <source>
        <dbReference type="ARBA" id="ARBA00008331"/>
    </source>
</evidence>
<feature type="domain" description="Aspartate/homoserine dehydrogenase NAD-binding" evidence="8">
    <location>
        <begin position="11"/>
        <end position="115"/>
    </location>
</feature>
<dbReference type="Proteomes" id="UP001060368">
    <property type="component" value="Chromosome"/>
</dbReference>
<evidence type="ECO:0000256" key="4">
    <source>
        <dbReference type="ARBA" id="ARBA00023002"/>
    </source>
</evidence>
<dbReference type="EC" id="1.4.1.21" evidence="6"/>
<dbReference type="PIRSF" id="PIRSF005227">
    <property type="entry name" value="Asp_dh_NAD_syn"/>
    <property type="match status" value="1"/>
</dbReference>
<keyword evidence="4 6" id="KW-0560">Oxidoreductase</keyword>
<dbReference type="HAMAP" id="MF_01265">
    <property type="entry name" value="NadX"/>
    <property type="match status" value="1"/>
</dbReference>
<protein>
    <recommendedName>
        <fullName evidence="6">L-aspartate dehydrogenase</fullName>
        <ecNumber evidence="6">1.4.1.21</ecNumber>
    </recommendedName>
</protein>
<name>A0A9E7PK51_9EURY</name>
<comment type="function">
    <text evidence="6">Specifically catalyzes the NAD or NADP-dependent dehydrogenation of L-aspartate to iminoaspartate.</text>
</comment>
<evidence type="ECO:0000256" key="3">
    <source>
        <dbReference type="ARBA" id="ARBA00022857"/>
    </source>
</evidence>
<comment type="catalytic activity">
    <reaction evidence="6">
        <text>L-aspartate + NAD(+) + H2O = oxaloacetate + NH4(+) + NADH + H(+)</text>
        <dbReference type="Rhea" id="RHEA:11788"/>
        <dbReference type="ChEBI" id="CHEBI:15377"/>
        <dbReference type="ChEBI" id="CHEBI:15378"/>
        <dbReference type="ChEBI" id="CHEBI:16452"/>
        <dbReference type="ChEBI" id="CHEBI:28938"/>
        <dbReference type="ChEBI" id="CHEBI:29991"/>
        <dbReference type="ChEBI" id="CHEBI:57540"/>
        <dbReference type="ChEBI" id="CHEBI:57945"/>
        <dbReference type="EC" id="1.4.1.21"/>
    </reaction>
</comment>
<organism evidence="9 10">
    <name type="scientific">Methanoplanus endosymbiosus</name>
    <dbReference type="NCBI Taxonomy" id="33865"/>
    <lineage>
        <taxon>Archaea</taxon>
        <taxon>Methanobacteriati</taxon>
        <taxon>Methanobacteriota</taxon>
        <taxon>Stenosarchaea group</taxon>
        <taxon>Methanomicrobia</taxon>
        <taxon>Methanomicrobiales</taxon>
        <taxon>Methanomicrobiaceae</taxon>
        <taxon>Methanoplanus</taxon>
    </lineage>
</organism>
<proteinExistence type="inferred from homology"/>
<evidence type="ECO:0000256" key="2">
    <source>
        <dbReference type="ARBA" id="ARBA00022642"/>
    </source>
</evidence>
<dbReference type="GO" id="GO:0016639">
    <property type="term" value="F:oxidoreductase activity, acting on the CH-NH2 group of donors, NAD or NADP as acceptor"/>
    <property type="evidence" value="ECO:0007669"/>
    <property type="project" value="UniProtKB-UniRule"/>
</dbReference>
<evidence type="ECO:0000259" key="8">
    <source>
        <dbReference type="Pfam" id="PF03447"/>
    </source>
</evidence>
<comment type="similarity">
    <text evidence="1 6">Belongs to the L-aspartate dehydrogenase family.</text>
</comment>
<dbReference type="InterPro" id="IPR020626">
    <property type="entry name" value="Asp_DH_prok"/>
</dbReference>
<evidence type="ECO:0000259" key="7">
    <source>
        <dbReference type="Pfam" id="PF01958"/>
    </source>
</evidence>
<dbReference type="GO" id="GO:0009435">
    <property type="term" value="P:NAD+ biosynthetic process"/>
    <property type="evidence" value="ECO:0007669"/>
    <property type="project" value="UniProtKB-UniRule"/>
</dbReference>
<dbReference type="InterPro" id="IPR036291">
    <property type="entry name" value="NAD(P)-bd_dom_sf"/>
</dbReference>
<dbReference type="Pfam" id="PF01958">
    <property type="entry name" value="Asp_DH_C"/>
    <property type="match status" value="1"/>
</dbReference>
<dbReference type="SUPFAM" id="SSF51735">
    <property type="entry name" value="NAD(P)-binding Rossmann-fold domains"/>
    <property type="match status" value="1"/>
</dbReference>
<dbReference type="PANTHER" id="PTHR31873">
    <property type="entry name" value="L-ASPARTATE DEHYDROGENASE-RELATED"/>
    <property type="match status" value="1"/>
</dbReference>
<feature type="active site" evidence="6">
    <location>
        <position position="203"/>
    </location>
</feature>
<dbReference type="NCBIfam" id="NF009830">
    <property type="entry name" value="PRK13304.1"/>
    <property type="match status" value="1"/>
</dbReference>
<sequence>MIRVGLLGCGNVAEVIAKDNIGFEISALYDMDIRHAKHLSELTGAPAFENFEEFLSSDFDIVVEAASVSAVLTHAESVLTSGKDMIILSVGAFADPEFSANIKETANKFKRTVRIPSGAIMGLDNLKIGQISDMKRLLLRTTKNPRSLGIETDEKILLFSGRADECIKKYPKNINVAVALEIASGHEVDVELWADPEADRNTHEIFAEGEFGEFYLRIKNNPCPDNPATSYLAALSVITLLKNLEEPIKIGT</sequence>
<feature type="binding site" evidence="6">
    <location>
        <position position="119"/>
    </location>
    <ligand>
        <name>NAD(+)</name>
        <dbReference type="ChEBI" id="CHEBI:57540"/>
    </ligand>
</feature>
<dbReference type="InterPro" id="IPR011182">
    <property type="entry name" value="L-Asp_DH"/>
</dbReference>